<sequence>MDDADQLRNYKSNTSKIKEIGTPDAAGEIPHWNKYTWESILNNFIPNQKVRVGENTTMTFKGKHKMGSTEFIGEIREGGLVVNIINRTDHMFWSVGQTALCNLLRSMSVVDTIPSFAHVTMPKRPFLNITLPCRDIVVNGGLGQGNWITAIYIARITAAAAMVDLQIQCNDGKSSQMDSLLPWFEAYQLAPTFENPWPFRGRLPTEIEACSNSYRDVRLDFMIDEIRNDIRKMAVTIVGSKEDKTHPSVPVNQPPLVPNIEIEDVVIHLRCGDVLGGANRNDFGMMKFTEYKKWISKDVRTVGIVTHPFESERNRPLDRSKVDNCRAVTYHLVNYLQGFLPTAKISIHNGLNETLPMTYARLAMANQSFTTLSSFGIFPVIGGFGMGYFQKGNWGVNPFARYLPDMCPNLIMMEAPVLTTSSLKGLDLQSILDWFVEEE</sequence>
<protein>
    <submittedName>
        <fullName evidence="1">Uncharacterized protein</fullName>
    </submittedName>
</protein>
<dbReference type="AlphaFoldDB" id="A0ABD3NUR7"/>
<name>A0ABD3NUR7_9STRA</name>
<reference evidence="1 2" key="1">
    <citation type="journal article" date="2020" name="G3 (Bethesda)">
        <title>Improved Reference Genome for Cyclotella cryptica CCMP332, a Model for Cell Wall Morphogenesis, Salinity Adaptation, and Lipid Production in Diatoms (Bacillariophyta).</title>
        <authorList>
            <person name="Roberts W.R."/>
            <person name="Downey K.M."/>
            <person name="Ruck E.C."/>
            <person name="Traller J.C."/>
            <person name="Alverson A.J."/>
        </authorList>
    </citation>
    <scope>NUCLEOTIDE SEQUENCE [LARGE SCALE GENOMIC DNA]</scope>
    <source>
        <strain evidence="1 2">CCMP332</strain>
    </source>
</reference>
<dbReference type="Proteomes" id="UP001516023">
    <property type="component" value="Unassembled WGS sequence"/>
</dbReference>
<gene>
    <name evidence="1" type="ORF">HJC23_005232</name>
</gene>
<evidence type="ECO:0000313" key="1">
    <source>
        <dbReference type="EMBL" id="KAL3779372.1"/>
    </source>
</evidence>
<organism evidence="1 2">
    <name type="scientific">Cyclotella cryptica</name>
    <dbReference type="NCBI Taxonomy" id="29204"/>
    <lineage>
        <taxon>Eukaryota</taxon>
        <taxon>Sar</taxon>
        <taxon>Stramenopiles</taxon>
        <taxon>Ochrophyta</taxon>
        <taxon>Bacillariophyta</taxon>
        <taxon>Coscinodiscophyceae</taxon>
        <taxon>Thalassiosirophycidae</taxon>
        <taxon>Stephanodiscales</taxon>
        <taxon>Stephanodiscaceae</taxon>
        <taxon>Cyclotella</taxon>
    </lineage>
</organism>
<dbReference type="EMBL" id="JABMIG020000391">
    <property type="protein sequence ID" value="KAL3779372.1"/>
    <property type="molecule type" value="Genomic_DNA"/>
</dbReference>
<evidence type="ECO:0000313" key="2">
    <source>
        <dbReference type="Proteomes" id="UP001516023"/>
    </source>
</evidence>
<proteinExistence type="predicted"/>
<comment type="caution">
    <text evidence="1">The sequence shown here is derived from an EMBL/GenBank/DDBJ whole genome shotgun (WGS) entry which is preliminary data.</text>
</comment>
<keyword evidence="2" id="KW-1185">Reference proteome</keyword>
<accession>A0ABD3NUR7</accession>